<dbReference type="PROSITE" id="PS51318">
    <property type="entry name" value="TAT"/>
    <property type="match status" value="1"/>
</dbReference>
<comment type="caution">
    <text evidence="2">The sequence shown here is derived from an EMBL/GenBank/DDBJ whole genome shotgun (WGS) entry which is preliminary data.</text>
</comment>
<reference evidence="2 3" key="1">
    <citation type="submission" date="2013-05" db="EMBL/GenBank/DDBJ databases">
        <title>Genome sequence of Streptomyces sparsogenes DSM 40356.</title>
        <authorList>
            <person name="Coyne S."/>
            <person name="Seebeck F.P."/>
        </authorList>
    </citation>
    <scope>NUCLEOTIDE SEQUENCE [LARGE SCALE GENOMIC DNA]</scope>
    <source>
        <strain evidence="2 3">DSM 40356</strain>
    </source>
</reference>
<keyword evidence="3" id="KW-1185">Reference proteome</keyword>
<gene>
    <name evidence="2" type="ORF">SPAR_38505</name>
</gene>
<dbReference type="Proteomes" id="UP000186168">
    <property type="component" value="Unassembled WGS sequence"/>
</dbReference>
<evidence type="ECO:0000313" key="2">
    <source>
        <dbReference type="EMBL" id="OMI34028.1"/>
    </source>
</evidence>
<feature type="region of interest" description="Disordered" evidence="1">
    <location>
        <begin position="34"/>
        <end position="87"/>
    </location>
</feature>
<name>A0A1R1S753_9ACTN</name>
<proteinExistence type="predicted"/>
<dbReference type="InterPro" id="IPR006311">
    <property type="entry name" value="TAT_signal"/>
</dbReference>
<dbReference type="NCBIfam" id="TIGR01409">
    <property type="entry name" value="TAT_signal_seq"/>
    <property type="match status" value="1"/>
</dbReference>
<feature type="compositionally biased region" description="Basic and acidic residues" evidence="1">
    <location>
        <begin position="56"/>
        <end position="72"/>
    </location>
</feature>
<accession>A0A1R1S753</accession>
<sequence>MDDEAGRQGHQPGLERRRFLGAVGAAGAAGVAMAGCDSSGHGEHDPTAHPSRAARRAVDTERHRPGNADWRIRSVGPRTRWRATPTR</sequence>
<dbReference type="EMBL" id="ASQP01000495">
    <property type="protein sequence ID" value="OMI34028.1"/>
    <property type="molecule type" value="Genomic_DNA"/>
</dbReference>
<evidence type="ECO:0000313" key="3">
    <source>
        <dbReference type="Proteomes" id="UP000186168"/>
    </source>
</evidence>
<organism evidence="2 3">
    <name type="scientific">Streptomyces sparsogenes DSM 40356</name>
    <dbReference type="NCBI Taxonomy" id="1331668"/>
    <lineage>
        <taxon>Bacteria</taxon>
        <taxon>Bacillati</taxon>
        <taxon>Actinomycetota</taxon>
        <taxon>Actinomycetes</taxon>
        <taxon>Kitasatosporales</taxon>
        <taxon>Streptomycetaceae</taxon>
        <taxon>Streptomyces</taxon>
    </lineage>
</organism>
<dbReference type="AlphaFoldDB" id="A0A1R1S753"/>
<evidence type="ECO:0000256" key="1">
    <source>
        <dbReference type="SAM" id="MobiDB-lite"/>
    </source>
</evidence>
<evidence type="ECO:0008006" key="4">
    <source>
        <dbReference type="Google" id="ProtNLM"/>
    </source>
</evidence>
<dbReference type="InterPro" id="IPR019546">
    <property type="entry name" value="TAT_signal_bac_arc"/>
</dbReference>
<protein>
    <recommendedName>
        <fullName evidence="4">Twin-arginine translocation signal domain-containing protein</fullName>
    </recommendedName>
</protein>